<dbReference type="AlphaFoldDB" id="U2LI70"/>
<evidence type="ECO:0000256" key="8">
    <source>
        <dbReference type="SAM" id="Phobius"/>
    </source>
</evidence>
<dbReference type="SUPFAM" id="SSF81345">
    <property type="entry name" value="ABC transporter involved in vitamin B12 uptake, BtuC"/>
    <property type="match status" value="1"/>
</dbReference>
<evidence type="ECO:0000256" key="2">
    <source>
        <dbReference type="ARBA" id="ARBA00007935"/>
    </source>
</evidence>
<keyword evidence="10" id="KW-1185">Reference proteome</keyword>
<evidence type="ECO:0000256" key="3">
    <source>
        <dbReference type="ARBA" id="ARBA00022448"/>
    </source>
</evidence>
<dbReference type="GO" id="GO:0033214">
    <property type="term" value="P:siderophore-iron import into cell"/>
    <property type="evidence" value="ECO:0007669"/>
    <property type="project" value="TreeGrafter"/>
</dbReference>
<dbReference type="Gene3D" id="1.10.3470.10">
    <property type="entry name" value="ABC transporter involved in vitamin B12 uptake, BtuC"/>
    <property type="match status" value="1"/>
</dbReference>
<accession>U2LI70</accession>
<feature type="transmembrane region" description="Helical" evidence="8">
    <location>
        <begin position="332"/>
        <end position="351"/>
    </location>
</feature>
<proteinExistence type="inferred from homology"/>
<feature type="transmembrane region" description="Helical" evidence="8">
    <location>
        <begin position="24"/>
        <end position="43"/>
    </location>
</feature>
<dbReference type="GO" id="GO:0005886">
    <property type="term" value="C:plasma membrane"/>
    <property type="evidence" value="ECO:0007669"/>
    <property type="project" value="UniProtKB-SubCell"/>
</dbReference>
<keyword evidence="5 8" id="KW-0812">Transmembrane</keyword>
<feature type="transmembrane region" description="Helical" evidence="8">
    <location>
        <begin position="76"/>
        <end position="96"/>
    </location>
</feature>
<dbReference type="EMBL" id="AWET01000007">
    <property type="protein sequence ID" value="ERK03961.1"/>
    <property type="molecule type" value="Genomic_DNA"/>
</dbReference>
<comment type="similarity">
    <text evidence="2">Belongs to the binding-protein-dependent transport system permease family. FecCD subfamily.</text>
</comment>
<dbReference type="Proteomes" id="UP000016600">
    <property type="component" value="Unassembled WGS sequence"/>
</dbReference>
<dbReference type="InterPro" id="IPR037294">
    <property type="entry name" value="ABC_BtuC-like"/>
</dbReference>
<feature type="transmembrane region" description="Helical" evidence="8">
    <location>
        <begin position="108"/>
        <end position="128"/>
    </location>
</feature>
<feature type="transmembrane region" description="Helical" evidence="8">
    <location>
        <begin position="169"/>
        <end position="194"/>
    </location>
</feature>
<name>U2LI70_9BACT</name>
<sequence>MDKNKMIYKRPFEFLLSGKRRGRILFIILPILIAVLFTLNLIVGPIRIPPADVWTVLTGENGVKESWRYIILESRLPQAITAILCGAALSVSGLMLQTAFRNPLAGPSVFGITSGAGLGVAVVMLLLGGNVSIGGLNLSGFLAVLVAAFTGAMLVTGIIFLFSSLVHNGIMLLIIGLMIGYLASSAVSLLNFFATEQGVKSYIMWGMGDFGGVSMTQLPIFITIIIVGLLASFTMIKPLNALLLGEQYAENLGINTIRVRNYLLVITGLLTAISTAFCGPIAFIGLAVPHIARLVLSTENHYSLLPATILIGSTVALLCNLLCCLPADGGIIPLNAVTPLIGSPVIIYVIVKRS</sequence>
<keyword evidence="4" id="KW-1003">Cell membrane</keyword>
<feature type="transmembrane region" description="Helical" evidence="8">
    <location>
        <begin position="140"/>
        <end position="162"/>
    </location>
</feature>
<evidence type="ECO:0000256" key="1">
    <source>
        <dbReference type="ARBA" id="ARBA00004651"/>
    </source>
</evidence>
<dbReference type="PANTHER" id="PTHR30472">
    <property type="entry name" value="FERRIC ENTEROBACTIN TRANSPORT SYSTEM PERMEASE PROTEIN"/>
    <property type="match status" value="1"/>
</dbReference>
<evidence type="ECO:0000256" key="6">
    <source>
        <dbReference type="ARBA" id="ARBA00022989"/>
    </source>
</evidence>
<keyword evidence="7 8" id="KW-0472">Membrane</keyword>
<evidence type="ECO:0000256" key="4">
    <source>
        <dbReference type="ARBA" id="ARBA00022475"/>
    </source>
</evidence>
<keyword evidence="6 8" id="KW-1133">Transmembrane helix</keyword>
<feature type="transmembrane region" description="Helical" evidence="8">
    <location>
        <begin position="304"/>
        <end position="325"/>
    </location>
</feature>
<comment type="subcellular location">
    <subcellularLocation>
        <location evidence="1">Cell membrane</location>
        <topology evidence="1">Multi-pass membrane protein</topology>
    </subcellularLocation>
</comment>
<organism evidence="9 10">
    <name type="scientific">Hoylesella pleuritidis F0068</name>
    <dbReference type="NCBI Taxonomy" id="1081904"/>
    <lineage>
        <taxon>Bacteria</taxon>
        <taxon>Pseudomonadati</taxon>
        <taxon>Bacteroidota</taxon>
        <taxon>Bacteroidia</taxon>
        <taxon>Bacteroidales</taxon>
        <taxon>Prevotellaceae</taxon>
        <taxon>Hoylesella</taxon>
    </lineage>
</organism>
<feature type="transmembrane region" description="Helical" evidence="8">
    <location>
        <begin position="262"/>
        <end position="292"/>
    </location>
</feature>
<dbReference type="PANTHER" id="PTHR30472:SF41">
    <property type="entry name" value="TRANSPORT SYSTEM PERMEASE PROTEIN"/>
    <property type="match status" value="1"/>
</dbReference>
<keyword evidence="3" id="KW-0813">Transport</keyword>
<gene>
    <name evidence="9" type="ORF">HMPREF1218_0387</name>
</gene>
<dbReference type="Pfam" id="PF01032">
    <property type="entry name" value="FecCD"/>
    <property type="match status" value="1"/>
</dbReference>
<evidence type="ECO:0000256" key="7">
    <source>
        <dbReference type="ARBA" id="ARBA00023136"/>
    </source>
</evidence>
<dbReference type="InterPro" id="IPR000522">
    <property type="entry name" value="ABC_transptr_permease_BtuC"/>
</dbReference>
<dbReference type="GO" id="GO:0022857">
    <property type="term" value="F:transmembrane transporter activity"/>
    <property type="evidence" value="ECO:0007669"/>
    <property type="project" value="InterPro"/>
</dbReference>
<reference evidence="9 10" key="1">
    <citation type="submission" date="2013-08" db="EMBL/GenBank/DDBJ databases">
        <authorList>
            <person name="Durkin A.S."/>
            <person name="Haft D.R."/>
            <person name="McCorrison J."/>
            <person name="Torralba M."/>
            <person name="Gillis M."/>
            <person name="Haft D.H."/>
            <person name="Methe B."/>
            <person name="Sutton G."/>
            <person name="Nelson K.E."/>
        </authorList>
    </citation>
    <scope>NUCLEOTIDE SEQUENCE [LARGE SCALE GENOMIC DNA]</scope>
    <source>
        <strain evidence="9 10">F0068</strain>
    </source>
</reference>
<comment type="caution">
    <text evidence="9">The sequence shown here is derived from an EMBL/GenBank/DDBJ whole genome shotgun (WGS) entry which is preliminary data.</text>
</comment>
<dbReference type="CDD" id="cd06550">
    <property type="entry name" value="TM_ABC_iron-siderophores_like"/>
    <property type="match status" value="1"/>
</dbReference>
<evidence type="ECO:0000256" key="5">
    <source>
        <dbReference type="ARBA" id="ARBA00022692"/>
    </source>
</evidence>
<evidence type="ECO:0000313" key="9">
    <source>
        <dbReference type="EMBL" id="ERK03961.1"/>
    </source>
</evidence>
<evidence type="ECO:0000313" key="10">
    <source>
        <dbReference type="Proteomes" id="UP000016600"/>
    </source>
</evidence>
<dbReference type="PATRIC" id="fig|1081904.3.peg.362"/>
<protein>
    <submittedName>
        <fullName evidence="9">Iron chelate uptake ABC transporter, FeCT family, permease protein</fullName>
    </submittedName>
</protein>
<feature type="transmembrane region" description="Helical" evidence="8">
    <location>
        <begin position="214"/>
        <end position="236"/>
    </location>
</feature>